<feature type="domain" description="Anoctamin transmembrane" evidence="8">
    <location>
        <begin position="253"/>
        <end position="337"/>
    </location>
</feature>
<evidence type="ECO:0000259" key="8">
    <source>
        <dbReference type="Pfam" id="PF04547"/>
    </source>
</evidence>
<feature type="compositionally biased region" description="Basic residues" evidence="7">
    <location>
        <begin position="31"/>
        <end position="40"/>
    </location>
</feature>
<dbReference type="GO" id="GO:0005254">
    <property type="term" value="F:chloride channel activity"/>
    <property type="evidence" value="ECO:0007669"/>
    <property type="project" value="TreeGrafter"/>
</dbReference>
<feature type="compositionally biased region" description="Basic and acidic residues" evidence="7">
    <location>
        <begin position="74"/>
        <end position="85"/>
    </location>
</feature>
<feature type="transmembrane region" description="Helical" evidence="6">
    <location>
        <begin position="303"/>
        <end position="328"/>
    </location>
</feature>
<evidence type="ECO:0000256" key="6">
    <source>
        <dbReference type="RuleBase" id="RU280814"/>
    </source>
</evidence>
<protein>
    <recommendedName>
        <fullName evidence="6">Anoctamin</fullName>
    </recommendedName>
</protein>
<evidence type="ECO:0000313" key="10">
    <source>
        <dbReference type="Proteomes" id="UP001162156"/>
    </source>
</evidence>
<dbReference type="PANTHER" id="PTHR12308">
    <property type="entry name" value="ANOCTAMIN"/>
    <property type="match status" value="1"/>
</dbReference>
<sequence length="358" mass="41699">MTEQQKEIKRQKDNEYNITKRKKIDDMSDRQKRKMRKQCRERVRRFREKLKQCKIQENIIRMNTPPQSDNENIPARENRLNESRRLSGRRKKNRNRSKNYRDLKVVTLKLQLAERRIYSKISMELTKFENHRTQNDFDNAYIYKTYALAFTNNYAAVFYIAFFKLKISIQKNFSMFRADFFTHPGDMALWTNLGGIGSDICNPTGCLTDLSVQLIAIMLVKIFVNNYVQLVSPNKNGFFKDGEFFLQISWRALIQYGFVVFFVAGFPLLPILALINNFAEVRVDSYNVTRSLRRPIPNKVAGIGAWLGILQAVTYVGVVTNALVIAFTSDFVPKEIYRISVDKTLKGYVNTTISGKVT</sequence>
<dbReference type="AlphaFoldDB" id="A0AAV8ZDQ8"/>
<evidence type="ECO:0000256" key="1">
    <source>
        <dbReference type="ARBA" id="ARBA00004141"/>
    </source>
</evidence>
<feature type="transmembrane region" description="Helical" evidence="6">
    <location>
        <begin position="253"/>
        <end position="275"/>
    </location>
</feature>
<evidence type="ECO:0000256" key="2">
    <source>
        <dbReference type="ARBA" id="ARBA00009671"/>
    </source>
</evidence>
<evidence type="ECO:0000256" key="5">
    <source>
        <dbReference type="ARBA" id="ARBA00023136"/>
    </source>
</evidence>
<dbReference type="GO" id="GO:0005886">
    <property type="term" value="C:plasma membrane"/>
    <property type="evidence" value="ECO:0007669"/>
    <property type="project" value="TreeGrafter"/>
</dbReference>
<comment type="subcellular location">
    <subcellularLocation>
        <location evidence="1 6">Membrane</location>
        <topology evidence="1 6">Multi-pass membrane protein</topology>
    </subcellularLocation>
</comment>
<dbReference type="EMBL" id="JANEYF010001596">
    <property type="protein sequence ID" value="KAJ8962061.1"/>
    <property type="molecule type" value="Genomic_DNA"/>
</dbReference>
<dbReference type="Pfam" id="PF04547">
    <property type="entry name" value="Anoctamin"/>
    <property type="match status" value="2"/>
</dbReference>
<dbReference type="InterPro" id="IPR049452">
    <property type="entry name" value="Anoctamin_TM"/>
</dbReference>
<comment type="caution">
    <text evidence="6">Lacks conserved residue(s) required for the propagation of feature annotation.</text>
</comment>
<evidence type="ECO:0000256" key="7">
    <source>
        <dbReference type="SAM" id="MobiDB-lite"/>
    </source>
</evidence>
<dbReference type="PANTHER" id="PTHR12308:SF84">
    <property type="entry name" value="ANOCTAMIN"/>
    <property type="match status" value="1"/>
</dbReference>
<comment type="caution">
    <text evidence="9">The sequence shown here is derived from an EMBL/GenBank/DDBJ whole genome shotgun (WGS) entry which is preliminary data.</text>
</comment>
<proteinExistence type="inferred from homology"/>
<evidence type="ECO:0000313" key="9">
    <source>
        <dbReference type="EMBL" id="KAJ8962061.1"/>
    </source>
</evidence>
<feature type="compositionally biased region" description="Basic and acidic residues" evidence="7">
    <location>
        <begin position="1"/>
        <end position="15"/>
    </location>
</feature>
<accession>A0AAV8ZDQ8</accession>
<evidence type="ECO:0000256" key="4">
    <source>
        <dbReference type="ARBA" id="ARBA00022989"/>
    </source>
</evidence>
<feature type="region of interest" description="Disordered" evidence="7">
    <location>
        <begin position="58"/>
        <end position="98"/>
    </location>
</feature>
<feature type="domain" description="Anoctamin transmembrane" evidence="8">
    <location>
        <begin position="115"/>
        <end position="233"/>
    </location>
</feature>
<feature type="region of interest" description="Disordered" evidence="7">
    <location>
        <begin position="1"/>
        <end position="40"/>
    </location>
</feature>
<comment type="similarity">
    <text evidence="2 6">Belongs to the anoctamin family.</text>
</comment>
<reference evidence="9" key="1">
    <citation type="journal article" date="2023" name="Insect Mol. Biol.">
        <title>Genome sequencing provides insights into the evolution of gene families encoding plant cell wall-degrading enzymes in longhorned beetles.</title>
        <authorList>
            <person name="Shin N.R."/>
            <person name="Okamura Y."/>
            <person name="Kirsch R."/>
            <person name="Pauchet Y."/>
        </authorList>
    </citation>
    <scope>NUCLEOTIDE SEQUENCE</scope>
    <source>
        <strain evidence="9">RBIC_L_NR</strain>
    </source>
</reference>
<keyword evidence="4 6" id="KW-1133">Transmembrane helix</keyword>
<gene>
    <name evidence="9" type="ORF">NQ314_005844</name>
</gene>
<keyword evidence="3 6" id="KW-0812">Transmembrane</keyword>
<evidence type="ECO:0000256" key="3">
    <source>
        <dbReference type="ARBA" id="ARBA00022692"/>
    </source>
</evidence>
<dbReference type="InterPro" id="IPR007632">
    <property type="entry name" value="Anoctamin"/>
</dbReference>
<organism evidence="9 10">
    <name type="scientific">Rhamnusium bicolor</name>
    <dbReference type="NCBI Taxonomy" id="1586634"/>
    <lineage>
        <taxon>Eukaryota</taxon>
        <taxon>Metazoa</taxon>
        <taxon>Ecdysozoa</taxon>
        <taxon>Arthropoda</taxon>
        <taxon>Hexapoda</taxon>
        <taxon>Insecta</taxon>
        <taxon>Pterygota</taxon>
        <taxon>Neoptera</taxon>
        <taxon>Endopterygota</taxon>
        <taxon>Coleoptera</taxon>
        <taxon>Polyphaga</taxon>
        <taxon>Cucujiformia</taxon>
        <taxon>Chrysomeloidea</taxon>
        <taxon>Cerambycidae</taxon>
        <taxon>Lepturinae</taxon>
        <taxon>Rhagiini</taxon>
        <taxon>Rhamnusium</taxon>
    </lineage>
</organism>
<dbReference type="Proteomes" id="UP001162156">
    <property type="component" value="Unassembled WGS sequence"/>
</dbReference>
<keyword evidence="5 6" id="KW-0472">Membrane</keyword>
<keyword evidence="10" id="KW-1185">Reference proteome</keyword>
<feature type="compositionally biased region" description="Basic residues" evidence="7">
    <location>
        <begin position="86"/>
        <end position="98"/>
    </location>
</feature>
<name>A0AAV8ZDQ8_9CUCU</name>